<gene>
    <name evidence="2" type="ORF">DOP06_16195</name>
</gene>
<evidence type="ECO:0008006" key="3">
    <source>
        <dbReference type="Google" id="ProtNLM"/>
    </source>
</evidence>
<organism evidence="2">
    <name type="scientific">Salmonella enterica</name>
    <name type="common">Salmonella choleraesuis</name>
    <dbReference type="NCBI Taxonomy" id="28901"/>
    <lineage>
        <taxon>Bacteria</taxon>
        <taxon>Pseudomonadati</taxon>
        <taxon>Pseudomonadota</taxon>
        <taxon>Gammaproteobacteria</taxon>
        <taxon>Enterobacterales</taxon>
        <taxon>Enterobacteriaceae</taxon>
        <taxon>Salmonella</taxon>
    </lineage>
</organism>
<reference evidence="2" key="1">
    <citation type="submission" date="2018-06" db="EMBL/GenBank/DDBJ databases">
        <authorList>
            <consortium name="PulseNet: The National Subtyping Network for Foodborne Disease Surveillance"/>
            <person name="Tarr C.L."/>
            <person name="Trees E."/>
            <person name="Katz L.S."/>
            <person name="Carleton-Romer H.A."/>
            <person name="Stroika S."/>
            <person name="Kucerova Z."/>
            <person name="Roache K.F."/>
            <person name="Sabol A.L."/>
            <person name="Besser J."/>
            <person name="Gerner-Smidt P."/>
        </authorList>
    </citation>
    <scope>NUCLEOTIDE SEQUENCE</scope>
    <source>
        <strain evidence="2">PNUSAS042833</strain>
    </source>
</reference>
<keyword evidence="1" id="KW-0175">Coiled coil</keyword>
<proteinExistence type="predicted"/>
<sequence length="114" mass="13450">MNIIIEVSKMSRKMEKIEDRVLYHQQQLAQLKAKKKEEISRNKEAERRKRARVLIEMGANICKVLGIKYVEIDEHLPSVIGYLDLKKQNLKNNVYADRGNELLNNWKNGNDRNE</sequence>
<protein>
    <recommendedName>
        <fullName evidence="3">Conjugal transfer protein TraD</fullName>
    </recommendedName>
</protein>
<dbReference type="AlphaFoldDB" id="A0A5U0PLJ1"/>
<evidence type="ECO:0000313" key="2">
    <source>
        <dbReference type="EMBL" id="EBO4785041.1"/>
    </source>
</evidence>
<name>A0A5U0PLJ1_SALER</name>
<evidence type="ECO:0000256" key="1">
    <source>
        <dbReference type="SAM" id="Coils"/>
    </source>
</evidence>
<accession>A0A5U0PLJ1</accession>
<dbReference type="EMBL" id="AAGIQJ010000016">
    <property type="protein sequence ID" value="EBO4785041.1"/>
    <property type="molecule type" value="Genomic_DNA"/>
</dbReference>
<feature type="coiled-coil region" evidence="1">
    <location>
        <begin position="14"/>
        <end position="48"/>
    </location>
</feature>
<comment type="caution">
    <text evidence="2">The sequence shown here is derived from an EMBL/GenBank/DDBJ whole genome shotgun (WGS) entry which is preliminary data.</text>
</comment>